<dbReference type="PANTHER" id="PTHR35546">
    <property type="entry name" value="F-BOX PROTEIN INTERACTION DOMAIN PROTEIN-RELATED"/>
    <property type="match status" value="1"/>
</dbReference>
<dbReference type="NCBIfam" id="TIGR01640">
    <property type="entry name" value="F_box_assoc_1"/>
    <property type="match status" value="1"/>
</dbReference>
<dbReference type="Pfam" id="PF24750">
    <property type="entry name" value="b-prop_At3g26010-like"/>
    <property type="match status" value="1"/>
</dbReference>
<sequence length="393" mass="45332">MDHFESSTKRRQLDTFDSLNSDIPFEVLSRLPTKCLPGMKCVSKAWHRLISDRTFVKVQMQSQKREPVSGFLVQQRYQYCEDDIKTISYIPVETEGDELKQTIFNFLPEEVALLTSCNGLVCCRSCLPFQVPSLYICNPLNHQWIRLAWDEPDKEHSFALAFDPSQDLTDTSTNFKLVRVQKSETGLFSSCFSFEVYSSNSRAWMKSTEVCQCNDDLYKNKGIFIGGVLHWLTDGDEILTFKVESELSWLVSTPLPVMEINSIPAVCIGECDSRLHYVMVSDYGVHVWLLEDYYESKWSLKLSKSLDEMQEEYSYFSVLRAIAPQWQAVNHIPWMDPLAFKDGYLLMRVSLRIFLYDIELNKTKDVCAVSELGNNSTYFPTVLPYTLSLVPLN</sequence>
<dbReference type="InterPro" id="IPR036047">
    <property type="entry name" value="F-box-like_dom_sf"/>
</dbReference>
<evidence type="ECO:0000313" key="4">
    <source>
        <dbReference type="Proteomes" id="UP001054252"/>
    </source>
</evidence>
<dbReference type="Proteomes" id="UP001054252">
    <property type="component" value="Unassembled WGS sequence"/>
</dbReference>
<dbReference type="Gene3D" id="1.20.1280.50">
    <property type="match status" value="1"/>
</dbReference>
<evidence type="ECO:0000259" key="2">
    <source>
        <dbReference type="Pfam" id="PF24750"/>
    </source>
</evidence>
<evidence type="ECO:0008006" key="5">
    <source>
        <dbReference type="Google" id="ProtNLM"/>
    </source>
</evidence>
<accession>A0AAV5HYS6</accession>
<keyword evidence="4" id="KW-1185">Reference proteome</keyword>
<dbReference type="EMBL" id="BPVZ01000005">
    <property type="protein sequence ID" value="GKU91114.1"/>
    <property type="molecule type" value="Genomic_DNA"/>
</dbReference>
<proteinExistence type="predicted"/>
<dbReference type="InterPro" id="IPR055290">
    <property type="entry name" value="At3g26010-like"/>
</dbReference>
<dbReference type="SUPFAM" id="SSF81383">
    <property type="entry name" value="F-box domain"/>
    <property type="match status" value="1"/>
</dbReference>
<protein>
    <recommendedName>
        <fullName evidence="5">F-box domain-containing protein</fullName>
    </recommendedName>
</protein>
<evidence type="ECO:0000259" key="1">
    <source>
        <dbReference type="Pfam" id="PF00646"/>
    </source>
</evidence>
<name>A0AAV5HYS6_9ROSI</name>
<feature type="domain" description="F-box" evidence="1">
    <location>
        <begin position="19"/>
        <end position="55"/>
    </location>
</feature>
<dbReference type="PANTHER" id="PTHR35546:SF21">
    <property type="entry name" value="F-BOX DOMAIN-CONTAINING PROTEIN"/>
    <property type="match status" value="1"/>
</dbReference>
<dbReference type="InterPro" id="IPR017451">
    <property type="entry name" value="F-box-assoc_interact_dom"/>
</dbReference>
<reference evidence="3 4" key="1">
    <citation type="journal article" date="2021" name="Commun. Biol.">
        <title>The genome of Shorea leprosula (Dipterocarpaceae) highlights the ecological relevance of drought in aseasonal tropical rainforests.</title>
        <authorList>
            <person name="Ng K.K.S."/>
            <person name="Kobayashi M.J."/>
            <person name="Fawcett J.A."/>
            <person name="Hatakeyama M."/>
            <person name="Paape T."/>
            <person name="Ng C.H."/>
            <person name="Ang C.C."/>
            <person name="Tnah L.H."/>
            <person name="Lee C.T."/>
            <person name="Nishiyama T."/>
            <person name="Sese J."/>
            <person name="O'Brien M.J."/>
            <person name="Copetti D."/>
            <person name="Mohd Noor M.I."/>
            <person name="Ong R.C."/>
            <person name="Putra M."/>
            <person name="Sireger I.Z."/>
            <person name="Indrioko S."/>
            <person name="Kosugi Y."/>
            <person name="Izuno A."/>
            <person name="Isagi Y."/>
            <person name="Lee S.L."/>
            <person name="Shimizu K.K."/>
        </authorList>
    </citation>
    <scope>NUCLEOTIDE SEQUENCE [LARGE SCALE GENOMIC DNA]</scope>
    <source>
        <strain evidence="3">214</strain>
    </source>
</reference>
<gene>
    <name evidence="3" type="ORF">SLEP1_g5031</name>
</gene>
<organism evidence="3 4">
    <name type="scientific">Rubroshorea leprosula</name>
    <dbReference type="NCBI Taxonomy" id="152421"/>
    <lineage>
        <taxon>Eukaryota</taxon>
        <taxon>Viridiplantae</taxon>
        <taxon>Streptophyta</taxon>
        <taxon>Embryophyta</taxon>
        <taxon>Tracheophyta</taxon>
        <taxon>Spermatophyta</taxon>
        <taxon>Magnoliopsida</taxon>
        <taxon>eudicotyledons</taxon>
        <taxon>Gunneridae</taxon>
        <taxon>Pentapetalae</taxon>
        <taxon>rosids</taxon>
        <taxon>malvids</taxon>
        <taxon>Malvales</taxon>
        <taxon>Dipterocarpaceae</taxon>
        <taxon>Rubroshorea</taxon>
    </lineage>
</organism>
<dbReference type="InterPro" id="IPR001810">
    <property type="entry name" value="F-box_dom"/>
</dbReference>
<dbReference type="AlphaFoldDB" id="A0AAV5HYS6"/>
<evidence type="ECO:0000313" key="3">
    <source>
        <dbReference type="EMBL" id="GKU91114.1"/>
    </source>
</evidence>
<dbReference type="Pfam" id="PF00646">
    <property type="entry name" value="F-box"/>
    <property type="match status" value="1"/>
</dbReference>
<feature type="domain" description="F-box protein At3g26010-like beta-propeller" evidence="2">
    <location>
        <begin position="110"/>
        <end position="307"/>
    </location>
</feature>
<comment type="caution">
    <text evidence="3">The sequence shown here is derived from an EMBL/GenBank/DDBJ whole genome shotgun (WGS) entry which is preliminary data.</text>
</comment>
<dbReference type="InterPro" id="IPR056592">
    <property type="entry name" value="Beta-prop_At3g26010-like"/>
</dbReference>